<organism evidence="2 3">
    <name type="scientific">Candolleomyces eurysporus</name>
    <dbReference type="NCBI Taxonomy" id="2828524"/>
    <lineage>
        <taxon>Eukaryota</taxon>
        <taxon>Fungi</taxon>
        <taxon>Dikarya</taxon>
        <taxon>Basidiomycota</taxon>
        <taxon>Agaricomycotina</taxon>
        <taxon>Agaricomycetes</taxon>
        <taxon>Agaricomycetidae</taxon>
        <taxon>Agaricales</taxon>
        <taxon>Agaricineae</taxon>
        <taxon>Psathyrellaceae</taxon>
        <taxon>Candolleomyces</taxon>
    </lineage>
</organism>
<evidence type="ECO:0000313" key="2">
    <source>
        <dbReference type="EMBL" id="KAJ2929815.1"/>
    </source>
</evidence>
<feature type="region of interest" description="Disordered" evidence="1">
    <location>
        <begin position="110"/>
        <end position="136"/>
    </location>
</feature>
<reference evidence="2" key="1">
    <citation type="submission" date="2022-06" db="EMBL/GenBank/DDBJ databases">
        <title>Genome Sequence of Candolleomyces eurysporus.</title>
        <authorList>
            <person name="Buettner E."/>
        </authorList>
    </citation>
    <scope>NUCLEOTIDE SEQUENCE</scope>
    <source>
        <strain evidence="2">VTCC 930004</strain>
    </source>
</reference>
<evidence type="ECO:0000256" key="1">
    <source>
        <dbReference type="SAM" id="MobiDB-lite"/>
    </source>
</evidence>
<feature type="non-terminal residue" evidence="2">
    <location>
        <position position="136"/>
    </location>
</feature>
<protein>
    <submittedName>
        <fullName evidence="2">Uncharacterized protein</fullName>
    </submittedName>
</protein>
<sequence length="136" mass="15042">MTRPFSALRNPVFLRELTAVFEPEHIFHRKGLVVETRPKNWFLYDYDTEYNEDYYGYDNAAATPAPGTLEPEIGPLQSIPVKSNPSLAPPTSPALASSSLDAIKFAASPMGSGGSRRKTVRVYTGEKEHVSTTTLH</sequence>
<dbReference type="AlphaFoldDB" id="A0A9W8JFC5"/>
<evidence type="ECO:0000313" key="3">
    <source>
        <dbReference type="Proteomes" id="UP001140091"/>
    </source>
</evidence>
<feature type="region of interest" description="Disordered" evidence="1">
    <location>
        <begin position="66"/>
        <end position="95"/>
    </location>
</feature>
<dbReference type="EMBL" id="JANBPK010000857">
    <property type="protein sequence ID" value="KAJ2929815.1"/>
    <property type="molecule type" value="Genomic_DNA"/>
</dbReference>
<comment type="caution">
    <text evidence="2">The sequence shown here is derived from an EMBL/GenBank/DDBJ whole genome shotgun (WGS) entry which is preliminary data.</text>
</comment>
<proteinExistence type="predicted"/>
<dbReference type="Proteomes" id="UP001140091">
    <property type="component" value="Unassembled WGS sequence"/>
</dbReference>
<accession>A0A9W8JFC5</accession>
<gene>
    <name evidence="2" type="ORF">H1R20_g7279</name>
</gene>
<name>A0A9W8JFC5_9AGAR</name>
<keyword evidence="3" id="KW-1185">Reference proteome</keyword>
<dbReference type="OrthoDB" id="10308681at2759"/>